<evidence type="ECO:0000313" key="1">
    <source>
        <dbReference type="EMBL" id="KAG5193172.1"/>
    </source>
</evidence>
<proteinExistence type="predicted"/>
<sequence length="179" mass="19398">MAGIGTGGHIMIASKDKDYLPPQSVVDITVVDIGEPVLRAVAFGLKETGFLADADPRETGFSLHGVVRGPWWRPFVIATVTNECIQPPVSKRVVFIINTTVPLTYLSNSTLDALEDERAPKAMGVNVHGTRITAYRAPAGKRFGDANVLGTTFVRDSRLTVVMDFAKLSVELHLQPPQT</sequence>
<reference evidence="1" key="1">
    <citation type="submission" date="2021-02" db="EMBL/GenBank/DDBJ databases">
        <title>First Annotated Genome of the Yellow-green Alga Tribonema minus.</title>
        <authorList>
            <person name="Mahan K.M."/>
        </authorList>
    </citation>
    <scope>NUCLEOTIDE SEQUENCE</scope>
    <source>
        <strain evidence="1">UTEX B ZZ1240</strain>
    </source>
</reference>
<dbReference type="Proteomes" id="UP000664859">
    <property type="component" value="Unassembled WGS sequence"/>
</dbReference>
<comment type="caution">
    <text evidence="1">The sequence shown here is derived from an EMBL/GenBank/DDBJ whole genome shotgun (WGS) entry which is preliminary data.</text>
</comment>
<dbReference type="EMBL" id="JAFCMP010000001">
    <property type="protein sequence ID" value="KAG5193172.1"/>
    <property type="molecule type" value="Genomic_DNA"/>
</dbReference>
<evidence type="ECO:0000313" key="2">
    <source>
        <dbReference type="Proteomes" id="UP000664859"/>
    </source>
</evidence>
<protein>
    <submittedName>
        <fullName evidence="1">Uncharacterized protein</fullName>
    </submittedName>
</protein>
<accession>A0A835ZEV8</accession>
<gene>
    <name evidence="1" type="ORF">JKP88DRAFT_240805</name>
</gene>
<dbReference type="AlphaFoldDB" id="A0A835ZEV8"/>
<keyword evidence="2" id="KW-1185">Reference proteome</keyword>
<name>A0A835ZEV8_9STRA</name>
<organism evidence="1 2">
    <name type="scientific">Tribonema minus</name>
    <dbReference type="NCBI Taxonomy" id="303371"/>
    <lineage>
        <taxon>Eukaryota</taxon>
        <taxon>Sar</taxon>
        <taxon>Stramenopiles</taxon>
        <taxon>Ochrophyta</taxon>
        <taxon>PX clade</taxon>
        <taxon>Xanthophyceae</taxon>
        <taxon>Tribonematales</taxon>
        <taxon>Tribonemataceae</taxon>
        <taxon>Tribonema</taxon>
    </lineage>
</organism>